<dbReference type="InterPro" id="IPR028357">
    <property type="entry name" value="UDPglc_DH_bac"/>
</dbReference>
<dbReference type="SUPFAM" id="SSF52413">
    <property type="entry name" value="UDP-glucose/GDP-mannose dehydrogenase C-terminal domain"/>
    <property type="match status" value="1"/>
</dbReference>
<accession>A0ABT7XRN9</accession>
<dbReference type="PIRSF" id="PIRSF500134">
    <property type="entry name" value="UDPglc_DH_bac"/>
    <property type="match status" value="1"/>
</dbReference>
<gene>
    <name evidence="10" type="ORF">QU481_16405</name>
</gene>
<comment type="similarity">
    <text evidence="2 8">Belongs to the UDP-glucose/GDP-mannose dehydrogenase family.</text>
</comment>
<dbReference type="SUPFAM" id="SSF48179">
    <property type="entry name" value="6-phosphogluconate dehydrogenase C-terminal domain-like"/>
    <property type="match status" value="1"/>
</dbReference>
<evidence type="ECO:0000256" key="7">
    <source>
        <dbReference type="ARBA" id="ARBA00047473"/>
    </source>
</evidence>
<dbReference type="SUPFAM" id="SSF51735">
    <property type="entry name" value="NAD(P)-binding Rossmann-fold domains"/>
    <property type="match status" value="1"/>
</dbReference>
<evidence type="ECO:0000256" key="5">
    <source>
        <dbReference type="ARBA" id="ARBA00023002"/>
    </source>
</evidence>
<dbReference type="PANTHER" id="PTHR43750">
    <property type="entry name" value="UDP-GLUCOSE 6-DEHYDROGENASE TUAD"/>
    <property type="match status" value="1"/>
</dbReference>
<dbReference type="InterPro" id="IPR036220">
    <property type="entry name" value="UDP-Glc/GDP-Man_DH_C_sf"/>
</dbReference>
<comment type="pathway">
    <text evidence="1">Nucleotide-sugar biosynthesis; UDP-alpha-D-glucuronate biosynthesis; UDP-alpha-D-glucuronate from UDP-alpha-D-glucose: step 1/1.</text>
</comment>
<protein>
    <recommendedName>
        <fullName evidence="4 8">UDP-glucose 6-dehydrogenase</fullName>
        <ecNumber evidence="3 8">1.1.1.22</ecNumber>
    </recommendedName>
</protein>
<evidence type="ECO:0000256" key="2">
    <source>
        <dbReference type="ARBA" id="ARBA00006601"/>
    </source>
</evidence>
<proteinExistence type="inferred from homology"/>
<dbReference type="PIRSF" id="PIRSF000124">
    <property type="entry name" value="UDPglc_GDPman_dh"/>
    <property type="match status" value="1"/>
</dbReference>
<dbReference type="PANTHER" id="PTHR43750:SF3">
    <property type="entry name" value="UDP-GLUCOSE 6-DEHYDROGENASE TUAD"/>
    <property type="match status" value="1"/>
</dbReference>
<dbReference type="InterPro" id="IPR014026">
    <property type="entry name" value="UDP-Glc/GDP-Man_DH_dimer"/>
</dbReference>
<dbReference type="SMART" id="SM00984">
    <property type="entry name" value="UDPG_MGDP_dh_C"/>
    <property type="match status" value="1"/>
</dbReference>
<dbReference type="Pfam" id="PF00984">
    <property type="entry name" value="UDPG_MGDP_dh"/>
    <property type="match status" value="1"/>
</dbReference>
<comment type="caution">
    <text evidence="10">The sequence shown here is derived from an EMBL/GenBank/DDBJ whole genome shotgun (WGS) entry which is preliminary data.</text>
</comment>
<name>A0ABT7XRN9_9NEIS</name>
<evidence type="ECO:0000256" key="6">
    <source>
        <dbReference type="ARBA" id="ARBA00023027"/>
    </source>
</evidence>
<dbReference type="Gene3D" id="1.20.5.100">
    <property type="entry name" value="Cytochrome c1, transmembrane anchor, C-terminal"/>
    <property type="match status" value="1"/>
</dbReference>
<evidence type="ECO:0000256" key="4">
    <source>
        <dbReference type="ARBA" id="ARBA00015132"/>
    </source>
</evidence>
<evidence type="ECO:0000313" key="11">
    <source>
        <dbReference type="Proteomes" id="UP001168540"/>
    </source>
</evidence>
<evidence type="ECO:0000259" key="9">
    <source>
        <dbReference type="SMART" id="SM00984"/>
    </source>
</evidence>
<dbReference type="InterPro" id="IPR017476">
    <property type="entry name" value="UDP-Glc/GDP-Man"/>
</dbReference>
<dbReference type="GO" id="GO:0016491">
    <property type="term" value="F:oxidoreductase activity"/>
    <property type="evidence" value="ECO:0007669"/>
    <property type="project" value="UniProtKB-KW"/>
</dbReference>
<dbReference type="Pfam" id="PF03720">
    <property type="entry name" value="UDPG_MGDP_dh_C"/>
    <property type="match status" value="1"/>
</dbReference>
<dbReference type="InterPro" id="IPR008927">
    <property type="entry name" value="6-PGluconate_DH-like_C_sf"/>
</dbReference>
<dbReference type="RefSeq" id="WP_289831107.1">
    <property type="nucleotide sequence ID" value="NZ_JAUEDK010000033.1"/>
</dbReference>
<dbReference type="Proteomes" id="UP001168540">
    <property type="component" value="Unassembled WGS sequence"/>
</dbReference>
<sequence length="439" mass="48208">MKITVIGSGYVGLVTGTCLAEMGNKVCCLDVDPNKIAILQNGGVPIYEPGLEELVRRNVEAGRLSFTTDVAESVAFGEIQFIAVGTPPDEDGSADLQYVLSAARAIGRHMDAYKVVVDKSTVPVGTADKVKAAIAEELAARGVELPYSVVSNPEFLKEGAAIDDFMRPDRVVIGADDERAITLMRRLYEPFQRNHERILFMDVRSAELTKYAANAMLATRISFMNELANLAETLGGDIEMVRKGIGSDPRIGYHFLYPGVGYGGSCFPKDVKALISTAREHGHRLRVLEAVEDANDLQKHRLVEKIVAEYGEDLSGRRFALWGLSFKPNTDDMREAPSRVIVAELIQRGAEVVAFDPVATHEAQRVMGDNPRLTFADSMMAPLDGADALVIVTEWKLFRVPDFDAIRAAMKAPVIFDGRNLYDPALVREQGFRYIAIGR</sequence>
<evidence type="ECO:0000256" key="8">
    <source>
        <dbReference type="PIRNR" id="PIRNR000124"/>
    </source>
</evidence>
<dbReference type="InterPro" id="IPR036291">
    <property type="entry name" value="NAD(P)-bd_dom_sf"/>
</dbReference>
<dbReference type="InterPro" id="IPR014027">
    <property type="entry name" value="UDP-Glc/GDP-Man_DH_C"/>
</dbReference>
<evidence type="ECO:0000256" key="3">
    <source>
        <dbReference type="ARBA" id="ARBA00012954"/>
    </source>
</evidence>
<dbReference type="NCBIfam" id="TIGR03026">
    <property type="entry name" value="NDP-sugDHase"/>
    <property type="match status" value="1"/>
</dbReference>
<keyword evidence="11" id="KW-1185">Reference proteome</keyword>
<dbReference type="EMBL" id="JAUEDK010000033">
    <property type="protein sequence ID" value="MDN0076452.1"/>
    <property type="molecule type" value="Genomic_DNA"/>
</dbReference>
<dbReference type="Pfam" id="PF03721">
    <property type="entry name" value="UDPG_MGDP_dh_N"/>
    <property type="match status" value="1"/>
</dbReference>
<feature type="domain" description="UDP-glucose/GDP-mannose dehydrogenase C-terminal" evidence="9">
    <location>
        <begin position="320"/>
        <end position="424"/>
    </location>
</feature>
<keyword evidence="5 8" id="KW-0560">Oxidoreductase</keyword>
<evidence type="ECO:0000313" key="10">
    <source>
        <dbReference type="EMBL" id="MDN0076452.1"/>
    </source>
</evidence>
<dbReference type="Gene3D" id="3.40.50.720">
    <property type="entry name" value="NAD(P)-binding Rossmann-like Domain"/>
    <property type="match status" value="2"/>
</dbReference>
<evidence type="ECO:0000256" key="1">
    <source>
        <dbReference type="ARBA" id="ARBA00004701"/>
    </source>
</evidence>
<reference evidence="10" key="1">
    <citation type="submission" date="2023-06" db="EMBL/GenBank/DDBJ databases">
        <authorList>
            <person name="Zhang S."/>
        </authorList>
    </citation>
    <scope>NUCLEOTIDE SEQUENCE</scope>
    <source>
        <strain evidence="10">SG2303</strain>
    </source>
</reference>
<dbReference type="InterPro" id="IPR001732">
    <property type="entry name" value="UDP-Glc/GDP-Man_DH_N"/>
</dbReference>
<organism evidence="10 11">
    <name type="scientific">Crenobacter oryzisoli</name>
    <dbReference type="NCBI Taxonomy" id="3056844"/>
    <lineage>
        <taxon>Bacteria</taxon>
        <taxon>Pseudomonadati</taxon>
        <taxon>Pseudomonadota</taxon>
        <taxon>Betaproteobacteria</taxon>
        <taxon>Neisseriales</taxon>
        <taxon>Neisseriaceae</taxon>
        <taxon>Crenobacter</taxon>
    </lineage>
</organism>
<dbReference type="EC" id="1.1.1.22" evidence="3 8"/>
<keyword evidence="6 8" id="KW-0520">NAD</keyword>
<comment type="catalytic activity">
    <reaction evidence="7 8">
        <text>UDP-alpha-D-glucose + 2 NAD(+) + H2O = UDP-alpha-D-glucuronate + 2 NADH + 3 H(+)</text>
        <dbReference type="Rhea" id="RHEA:23596"/>
        <dbReference type="ChEBI" id="CHEBI:15377"/>
        <dbReference type="ChEBI" id="CHEBI:15378"/>
        <dbReference type="ChEBI" id="CHEBI:57540"/>
        <dbReference type="ChEBI" id="CHEBI:57945"/>
        <dbReference type="ChEBI" id="CHEBI:58052"/>
        <dbReference type="ChEBI" id="CHEBI:58885"/>
        <dbReference type="EC" id="1.1.1.22"/>
    </reaction>
</comment>